<evidence type="ECO:0000313" key="1">
    <source>
        <dbReference type="EMBL" id="EKC22421.1"/>
    </source>
</evidence>
<dbReference type="AlphaFoldDB" id="K1QL43"/>
<name>K1QL43_MAGGI</name>
<accession>K1QL43</accession>
<dbReference type="EMBL" id="JH817859">
    <property type="protein sequence ID" value="EKC22421.1"/>
    <property type="molecule type" value="Genomic_DNA"/>
</dbReference>
<dbReference type="InParanoid" id="K1QL43"/>
<gene>
    <name evidence="1" type="ORF">CGI_10002312</name>
</gene>
<proteinExistence type="predicted"/>
<dbReference type="HOGENOM" id="CLU_2429192_0_0_1"/>
<reference evidence="1" key="1">
    <citation type="journal article" date="2012" name="Nature">
        <title>The oyster genome reveals stress adaptation and complexity of shell formation.</title>
        <authorList>
            <person name="Zhang G."/>
            <person name="Fang X."/>
            <person name="Guo X."/>
            <person name="Li L."/>
            <person name="Luo R."/>
            <person name="Xu F."/>
            <person name="Yang P."/>
            <person name="Zhang L."/>
            <person name="Wang X."/>
            <person name="Qi H."/>
            <person name="Xiong Z."/>
            <person name="Que H."/>
            <person name="Xie Y."/>
            <person name="Holland P.W."/>
            <person name="Paps J."/>
            <person name="Zhu Y."/>
            <person name="Wu F."/>
            <person name="Chen Y."/>
            <person name="Wang J."/>
            <person name="Peng C."/>
            <person name="Meng J."/>
            <person name="Yang L."/>
            <person name="Liu J."/>
            <person name="Wen B."/>
            <person name="Zhang N."/>
            <person name="Huang Z."/>
            <person name="Zhu Q."/>
            <person name="Feng Y."/>
            <person name="Mount A."/>
            <person name="Hedgecock D."/>
            <person name="Xu Z."/>
            <person name="Liu Y."/>
            <person name="Domazet-Loso T."/>
            <person name="Du Y."/>
            <person name="Sun X."/>
            <person name="Zhang S."/>
            <person name="Liu B."/>
            <person name="Cheng P."/>
            <person name="Jiang X."/>
            <person name="Li J."/>
            <person name="Fan D."/>
            <person name="Wang W."/>
            <person name="Fu W."/>
            <person name="Wang T."/>
            <person name="Wang B."/>
            <person name="Zhang J."/>
            <person name="Peng Z."/>
            <person name="Li Y."/>
            <person name="Li N."/>
            <person name="Wang J."/>
            <person name="Chen M."/>
            <person name="He Y."/>
            <person name="Tan F."/>
            <person name="Song X."/>
            <person name="Zheng Q."/>
            <person name="Huang R."/>
            <person name="Yang H."/>
            <person name="Du X."/>
            <person name="Chen L."/>
            <person name="Yang M."/>
            <person name="Gaffney P.M."/>
            <person name="Wang S."/>
            <person name="Luo L."/>
            <person name="She Z."/>
            <person name="Ming Y."/>
            <person name="Huang W."/>
            <person name="Zhang S."/>
            <person name="Huang B."/>
            <person name="Zhang Y."/>
            <person name="Qu T."/>
            <person name="Ni P."/>
            <person name="Miao G."/>
            <person name="Wang J."/>
            <person name="Wang Q."/>
            <person name="Steinberg C.E."/>
            <person name="Wang H."/>
            <person name="Li N."/>
            <person name="Qian L."/>
            <person name="Zhang G."/>
            <person name="Li Y."/>
            <person name="Yang H."/>
            <person name="Liu X."/>
            <person name="Wang J."/>
            <person name="Yin Y."/>
            <person name="Wang J."/>
        </authorList>
    </citation>
    <scope>NUCLEOTIDE SEQUENCE [LARGE SCALE GENOMIC DNA]</scope>
    <source>
        <strain evidence="1">05x7-T-G4-1.051#20</strain>
    </source>
</reference>
<sequence>MKQKEIHFFLELQRRPDRGLNSQPLEPILLAVSGHRANHSDILAVSGHRAGATALTTRPFKQDINLAFDDERNLARWLHTIQSFEILVKYS</sequence>
<organism evidence="1">
    <name type="scientific">Magallana gigas</name>
    <name type="common">Pacific oyster</name>
    <name type="synonym">Crassostrea gigas</name>
    <dbReference type="NCBI Taxonomy" id="29159"/>
    <lineage>
        <taxon>Eukaryota</taxon>
        <taxon>Metazoa</taxon>
        <taxon>Spiralia</taxon>
        <taxon>Lophotrochozoa</taxon>
        <taxon>Mollusca</taxon>
        <taxon>Bivalvia</taxon>
        <taxon>Autobranchia</taxon>
        <taxon>Pteriomorphia</taxon>
        <taxon>Ostreida</taxon>
        <taxon>Ostreoidea</taxon>
        <taxon>Ostreidae</taxon>
        <taxon>Magallana</taxon>
    </lineage>
</organism>
<protein>
    <submittedName>
        <fullName evidence="1">Uncharacterized protein</fullName>
    </submittedName>
</protein>